<accession>A0AA50KMP5</accession>
<dbReference type="PANTHER" id="PTHR43796">
    <property type="entry name" value="CARBOXYNORSPERMIDINE SYNTHASE"/>
    <property type="match status" value="1"/>
</dbReference>
<name>A0AA50KMP5_9GAMM</name>
<protein>
    <submittedName>
        <fullName evidence="3">Saccharopine dehydrogenase family protein</fullName>
    </submittedName>
</protein>
<evidence type="ECO:0000313" key="3">
    <source>
        <dbReference type="EMBL" id="WMC10635.1"/>
    </source>
</evidence>
<gene>
    <name evidence="3" type="ORF">PU634_16435</name>
</gene>
<evidence type="ECO:0000259" key="2">
    <source>
        <dbReference type="Pfam" id="PF16653"/>
    </source>
</evidence>
<dbReference type="EMBL" id="CP118224">
    <property type="protein sequence ID" value="WMC10635.1"/>
    <property type="molecule type" value="Genomic_DNA"/>
</dbReference>
<feature type="domain" description="Saccharopine dehydrogenase-like C-terminal" evidence="2">
    <location>
        <begin position="150"/>
        <end position="397"/>
    </location>
</feature>
<dbReference type="Pfam" id="PF16653">
    <property type="entry name" value="Sacchrp_dh_C"/>
    <property type="match status" value="1"/>
</dbReference>
<dbReference type="InterPro" id="IPR036291">
    <property type="entry name" value="NAD(P)-bd_dom_sf"/>
</dbReference>
<organism evidence="3 4">
    <name type="scientific">Oceanimonas pelagia</name>
    <dbReference type="NCBI Taxonomy" id="3028314"/>
    <lineage>
        <taxon>Bacteria</taxon>
        <taxon>Pseudomonadati</taxon>
        <taxon>Pseudomonadota</taxon>
        <taxon>Gammaproteobacteria</taxon>
        <taxon>Aeromonadales</taxon>
        <taxon>Aeromonadaceae</taxon>
        <taxon>Oceanimonas</taxon>
    </lineage>
</organism>
<dbReference type="InterPro" id="IPR005097">
    <property type="entry name" value="Sacchrp_dh_NADP-bd"/>
</dbReference>
<dbReference type="SUPFAM" id="SSF51735">
    <property type="entry name" value="NAD(P)-binding Rossmann-fold domains"/>
    <property type="match status" value="1"/>
</dbReference>
<dbReference type="Gene3D" id="3.30.360.10">
    <property type="entry name" value="Dihydrodipicolinate Reductase, domain 2"/>
    <property type="match status" value="1"/>
</dbReference>
<dbReference type="Gene3D" id="3.40.50.720">
    <property type="entry name" value="NAD(P)-binding Rossmann-like Domain"/>
    <property type="match status" value="1"/>
</dbReference>
<evidence type="ECO:0000313" key="4">
    <source>
        <dbReference type="Proteomes" id="UP001223802"/>
    </source>
</evidence>
<evidence type="ECO:0000259" key="1">
    <source>
        <dbReference type="Pfam" id="PF03435"/>
    </source>
</evidence>
<proteinExistence type="predicted"/>
<dbReference type="AlphaFoldDB" id="A0AA50KMP5"/>
<dbReference type="InterPro" id="IPR032095">
    <property type="entry name" value="Sacchrp_dh-like_C"/>
</dbReference>
<keyword evidence="4" id="KW-1185">Reference proteome</keyword>
<feature type="domain" description="Saccharopine dehydrogenase NADP binding" evidence="1">
    <location>
        <begin position="5"/>
        <end position="146"/>
    </location>
</feature>
<reference evidence="3 4" key="1">
    <citation type="submission" date="2023-02" db="EMBL/GenBank/DDBJ databases">
        <title>Complete genome sequence of a novel bacterium Oceanimonas sp. NTOU-MSR1 isolated from marine coast sediment.</title>
        <authorList>
            <person name="Yang H.-T."/>
            <person name="Chen Y.-L."/>
            <person name="Ho Y.-N."/>
        </authorList>
    </citation>
    <scope>NUCLEOTIDE SEQUENCE [LARGE SCALE GENOMIC DNA]</scope>
    <source>
        <strain evidence="3 4">NTOU-MSR1</strain>
    </source>
</reference>
<dbReference type="Pfam" id="PF03435">
    <property type="entry name" value="Sacchrp_dh_NADP"/>
    <property type="match status" value="1"/>
</dbReference>
<dbReference type="Proteomes" id="UP001223802">
    <property type="component" value="Chromosome"/>
</dbReference>
<dbReference type="KEGG" id="ope:PU634_16435"/>
<sequence>MKKNVLIIGAGGVAQVVAHKCAQHNDVLGNIHIASRTVAKCQQIVDSVREKGSLKVAGELQAHALDALDIEATKALIDKTQSQLVINVGSAFINMSVLQACIETGAAYLDTAIHEDPTKICENPPWYANYEWKRKAICEEKGITAILGAGFDPGVVNAYAAVAVNEYFDSVDSIDIIDINAGSHGRYFATNFDPEINFREFTGRVWSWQNNEWVQNRMFEHKRTDDLPVVGMQTSYMTGHDEIHSLSQNLGVPNVRFWMGFGEHYINVFTVLKNLGLLSEQPVKTAEGLEVVPLKVVKAVLPDPSSLAPDYTGKTCIGDQVKGKKDGKDKEVFIYNVADHAEAYAEVGSQGISYTAGVPPVAAALLIASGEWDVKKMVNVEELDPKPFINLLNEMGLPTRIKDEQGDRPLSF</sequence>
<dbReference type="PANTHER" id="PTHR43796:SF2">
    <property type="entry name" value="CARBOXYNORSPERMIDINE SYNTHASE"/>
    <property type="match status" value="1"/>
</dbReference>
<dbReference type="RefSeq" id="WP_306761912.1">
    <property type="nucleotide sequence ID" value="NZ_CP118224.1"/>
</dbReference>